<dbReference type="PANTHER" id="PTHR37540:SF10">
    <property type="entry name" value="SIGMA-70 REGION 2 FAMILY PROTEIN"/>
    <property type="match status" value="1"/>
</dbReference>
<evidence type="ECO:0000256" key="1">
    <source>
        <dbReference type="SAM" id="MobiDB-lite"/>
    </source>
</evidence>
<feature type="compositionally biased region" description="Low complexity" evidence="1">
    <location>
        <begin position="36"/>
        <end position="49"/>
    </location>
</feature>
<organism evidence="2 3">
    <name type="scientific">Lojkania enalia</name>
    <dbReference type="NCBI Taxonomy" id="147567"/>
    <lineage>
        <taxon>Eukaryota</taxon>
        <taxon>Fungi</taxon>
        <taxon>Dikarya</taxon>
        <taxon>Ascomycota</taxon>
        <taxon>Pezizomycotina</taxon>
        <taxon>Dothideomycetes</taxon>
        <taxon>Pleosporomycetidae</taxon>
        <taxon>Pleosporales</taxon>
        <taxon>Pleosporales incertae sedis</taxon>
        <taxon>Lojkania</taxon>
    </lineage>
</organism>
<keyword evidence="3" id="KW-1185">Reference proteome</keyword>
<accession>A0A9P4N6F4</accession>
<comment type="caution">
    <text evidence="2">The sequence shown here is derived from an EMBL/GenBank/DDBJ whole genome shotgun (WGS) entry which is preliminary data.</text>
</comment>
<name>A0A9P4N6F4_9PLEO</name>
<sequence length="538" mass="59786">MADSPDPTTHYTTSPSPSGGATAETAIEPPSELGVPEQPSSRPESPQQQYKFIMTTGDESATTRKRNLKTVRSQVMKNYLAQQQQRQGRGPNESLSSGSSERRKEKQRARSSRSRSREVDSLRSLTVGERGTAGMPAIGSLPPRFSWASGFGGTEQPRIGSNQPFALDFTCNIPQDEISKSAQSYVSSLFNDKRAGLLEPSFQTLNSKGETVAIVKDTLGVFGNDVSESMIFAVSLLAFGCAVECEWDGATGHLEALQRIIDGHGGIDTLDFELQRSITWTTYCLAAAMQLPPHFPVPQFPNAGQFSLAFLDDAQIRAWRTVKRFPKNNSFVFDVVVRLHQLGLATSSEYSTEVDQKAVSNLYFEALHKAIILPGEEPWNANIPSGSQGQEMATMFKVWAAGMPIYIWATERHLRNRLGHGVIRLNFDPVLSRVRGILEDSGGYQGWPRGKSLEPILATLFYCVECCDFANPWRMWCLDAMRKIREMLKLNTVDEFKKALEFFPSTEEFRKVADDIWRELLHHGSLGSSQGLAFSPLQ</sequence>
<feature type="compositionally biased region" description="Basic residues" evidence="1">
    <location>
        <begin position="105"/>
        <end position="114"/>
    </location>
</feature>
<dbReference type="AlphaFoldDB" id="A0A9P4N6F4"/>
<proteinExistence type="predicted"/>
<feature type="compositionally biased region" description="Low complexity" evidence="1">
    <location>
        <begin position="1"/>
        <end position="18"/>
    </location>
</feature>
<feature type="compositionally biased region" description="Polar residues" evidence="1">
    <location>
        <begin position="70"/>
        <end position="98"/>
    </location>
</feature>
<dbReference type="PANTHER" id="PTHR37540">
    <property type="entry name" value="TRANSCRIPTION FACTOR (ACR-2), PUTATIVE-RELATED-RELATED"/>
    <property type="match status" value="1"/>
</dbReference>
<evidence type="ECO:0000313" key="3">
    <source>
        <dbReference type="Proteomes" id="UP000800093"/>
    </source>
</evidence>
<protein>
    <submittedName>
        <fullName evidence="2">Uncharacterized protein</fullName>
    </submittedName>
</protein>
<gene>
    <name evidence="2" type="ORF">CC78DRAFT_601328</name>
</gene>
<dbReference type="OrthoDB" id="4158087at2759"/>
<reference evidence="3" key="1">
    <citation type="journal article" date="2020" name="Stud. Mycol.">
        <title>101 Dothideomycetes genomes: A test case for predicting lifestyles and emergence of pathogens.</title>
        <authorList>
            <person name="Haridas S."/>
            <person name="Albert R."/>
            <person name="Binder M."/>
            <person name="Bloem J."/>
            <person name="LaButti K."/>
            <person name="Salamov A."/>
            <person name="Andreopoulos B."/>
            <person name="Baker S."/>
            <person name="Barry K."/>
            <person name="Bills G."/>
            <person name="Bluhm B."/>
            <person name="Cannon C."/>
            <person name="Castanera R."/>
            <person name="Culley D."/>
            <person name="Daum C."/>
            <person name="Ezra D."/>
            <person name="Gonzalez J."/>
            <person name="Henrissat B."/>
            <person name="Kuo A."/>
            <person name="Liang C."/>
            <person name="Lipzen A."/>
            <person name="Lutzoni F."/>
            <person name="Magnuson J."/>
            <person name="Mondo S."/>
            <person name="Nolan M."/>
            <person name="Ohm R."/>
            <person name="Pangilinan J."/>
            <person name="Park H.-J."/>
            <person name="Ramirez L."/>
            <person name="Alfaro M."/>
            <person name="Sun H."/>
            <person name="Tritt A."/>
            <person name="Yoshinaga Y."/>
            <person name="Zwiers L.-H."/>
            <person name="Turgeon B."/>
            <person name="Goodwin S."/>
            <person name="Spatafora J."/>
            <person name="Crous P."/>
            <person name="Grigoriev I."/>
        </authorList>
    </citation>
    <scope>NUCLEOTIDE SEQUENCE [LARGE SCALE GENOMIC DNA]</scope>
    <source>
        <strain evidence="3">CBS 304.66</strain>
    </source>
</reference>
<evidence type="ECO:0000313" key="2">
    <source>
        <dbReference type="EMBL" id="KAF2264644.1"/>
    </source>
</evidence>
<feature type="region of interest" description="Disordered" evidence="1">
    <location>
        <begin position="1"/>
        <end position="139"/>
    </location>
</feature>
<dbReference type="Proteomes" id="UP000800093">
    <property type="component" value="Unassembled WGS sequence"/>
</dbReference>
<dbReference type="EMBL" id="ML986614">
    <property type="protein sequence ID" value="KAF2264644.1"/>
    <property type="molecule type" value="Genomic_DNA"/>
</dbReference>